<accession>A0A0G1LLU4</accession>
<gene>
    <name evidence="3" type="ORF">UW99_C0050G0002</name>
</gene>
<evidence type="ECO:0000313" key="3">
    <source>
        <dbReference type="EMBL" id="KKT96735.1"/>
    </source>
</evidence>
<dbReference type="EMBL" id="LCKM01000050">
    <property type="protein sequence ID" value="KKT96735.1"/>
    <property type="molecule type" value="Genomic_DNA"/>
</dbReference>
<feature type="transmembrane region" description="Helical" evidence="1">
    <location>
        <begin position="692"/>
        <end position="718"/>
    </location>
</feature>
<name>A0A0G1LLU4_9BACT</name>
<evidence type="ECO:0000256" key="1">
    <source>
        <dbReference type="SAM" id="Phobius"/>
    </source>
</evidence>
<feature type="transmembrane region" description="Helical" evidence="1">
    <location>
        <begin position="789"/>
        <end position="810"/>
    </location>
</feature>
<feature type="transmembrane region" description="Helical" evidence="1">
    <location>
        <begin position="724"/>
        <end position="741"/>
    </location>
</feature>
<dbReference type="AlphaFoldDB" id="A0A0G1LLU4"/>
<keyword evidence="1" id="KW-0472">Membrane</keyword>
<feature type="transmembrane region" description="Helical" evidence="1">
    <location>
        <begin position="853"/>
        <end position="871"/>
    </location>
</feature>
<feature type="transmembrane region" description="Helical" evidence="1">
    <location>
        <begin position="883"/>
        <end position="901"/>
    </location>
</feature>
<keyword evidence="1" id="KW-1133">Transmembrane helix</keyword>
<comment type="caution">
    <text evidence="3">The sequence shown here is derived from an EMBL/GenBank/DDBJ whole genome shotgun (WGS) entry which is preliminary data.</text>
</comment>
<feature type="transmembrane region" description="Helical" evidence="1">
    <location>
        <begin position="594"/>
        <end position="615"/>
    </location>
</feature>
<sequence length="1051" mass="118888">MRKLLIFFFLLFLFPNSALGFAKETFLTVSHPVRGPEDWQISGQDPLDLPRFQFNEATRSGTPVTWMLRYDTVADASMSAFFKKVIEIKPDHDLGAFFEITPELVKLVDVAYPPGFSAFNANRIFLSGYTQEKRIKIIDAFMSAFKDRYGFYPRSVGAWHIDAFSLKYLREKYSVLTALICDEQYGTDGYRLWGGYLGSPYIPSESNVLIPATNKDDRIDIVIVRWAQRDLFNFYGAGGESAYSVQVNDYLGKFQDTAYFAKLLDVYSQKNFNEFTHINLGLENDYSLKLYRQEIINSDLEIKSRIAANTLKPVTLATLGNFVLNFYPQRAPIYHYQTPDPTEKNPGLAIWYQSPSYRLGITTASEAATIIDLRVYNQEIYEDHYVTQNTGDRLYLEVPPAIDTVKYPLTGVPISFNFETADVENTFSSVKYTDGNKLIEFNPTSIVFTNLDPFPVPEGIKASKVNSTVTWKASPVTPFSPQLKSLLFLLSVFIPLIIVSLLFNKSLALGFFFALITTATVIRSGGLFPFGLGIWGPNGHDAVFHISLIKSFSENPLDFSHPQISGEQIGNYHLLFDYLGGLISRISGIEPMTFYFVLFPIVAAIAVVLLLGKLLTLWKYSPLQRSLSFLFVFLTGSLGFIPSLIKGGGLFTGESAFWANQSASWLLNPPFALSLILLLLFLILLENKNKRYIIPLALVGGLLAQTKVYSFALLVGALVLSGQWVLSVSVGLLGMVFLLPFTKIGSPPFTLKPLWFTESLFASYDRVWWPKFSQAWQTYQSQGNFPKLIAVNLFALMVFLLGNLGVRIIGLRRIKYFRSISLSEKVSLWITLLGILAPLIIIQKVNPWNTIQFTYYSLFFLGIFTAKEITLITERTKSLPLKLLFLAAILFLTLPTSIGTLKDYFTERSSSRVSYTELSALDFLKKQPSGLVLSPVFSDKWVNRTPEPRSLYGYISTAYISALSGQKEFLSDTINLDITGYNYDNRVRDILRLQNTQDSQWARDFLKENNITYVYQIPFMSLKLNPDQLCLTKIFDSGEINIYKFNCHGQD</sequence>
<proteinExistence type="predicted"/>
<feature type="transmembrane region" description="Helical" evidence="1">
    <location>
        <begin position="822"/>
        <end position="841"/>
    </location>
</feature>
<keyword evidence="2" id="KW-0732">Signal</keyword>
<feature type="chain" id="PRO_5002538376" evidence="2">
    <location>
        <begin position="21"/>
        <end position="1051"/>
    </location>
</feature>
<feature type="signal peptide" evidence="2">
    <location>
        <begin position="1"/>
        <end position="20"/>
    </location>
</feature>
<feature type="transmembrane region" description="Helical" evidence="1">
    <location>
        <begin position="627"/>
        <end position="645"/>
    </location>
</feature>
<dbReference type="Proteomes" id="UP000034214">
    <property type="component" value="Unassembled WGS sequence"/>
</dbReference>
<reference evidence="3 4" key="1">
    <citation type="journal article" date="2015" name="Nature">
        <title>rRNA introns, odd ribosomes, and small enigmatic genomes across a large radiation of phyla.</title>
        <authorList>
            <person name="Brown C.T."/>
            <person name="Hug L.A."/>
            <person name="Thomas B.C."/>
            <person name="Sharon I."/>
            <person name="Castelle C.J."/>
            <person name="Singh A."/>
            <person name="Wilkins M.J."/>
            <person name="Williams K.H."/>
            <person name="Banfield J.F."/>
        </authorList>
    </citation>
    <scope>NUCLEOTIDE SEQUENCE [LARGE SCALE GENOMIC DNA]</scope>
</reference>
<keyword evidence="1" id="KW-0812">Transmembrane</keyword>
<protein>
    <submittedName>
        <fullName evidence="3">Uncharacterized protein</fullName>
    </submittedName>
</protein>
<dbReference type="Gene3D" id="3.20.20.510">
    <property type="entry name" value="Uncharacterised protein PF12979, DUF3863"/>
    <property type="match status" value="1"/>
</dbReference>
<evidence type="ECO:0000313" key="4">
    <source>
        <dbReference type="Proteomes" id="UP000034214"/>
    </source>
</evidence>
<feature type="transmembrane region" description="Helical" evidence="1">
    <location>
        <begin position="486"/>
        <end position="504"/>
    </location>
</feature>
<evidence type="ECO:0000256" key="2">
    <source>
        <dbReference type="SAM" id="SignalP"/>
    </source>
</evidence>
<feature type="transmembrane region" description="Helical" evidence="1">
    <location>
        <begin position="511"/>
        <end position="535"/>
    </location>
</feature>
<feature type="transmembrane region" description="Helical" evidence="1">
    <location>
        <begin position="665"/>
        <end position="685"/>
    </location>
</feature>
<organism evidence="3 4">
    <name type="scientific">Candidatus Collierbacteria bacterium GW2011_GWC2_45_15</name>
    <dbReference type="NCBI Taxonomy" id="1618394"/>
    <lineage>
        <taxon>Bacteria</taxon>
        <taxon>Candidatus Collieribacteriota</taxon>
    </lineage>
</organism>